<dbReference type="AlphaFoldDB" id="A0A7N2N8Y7"/>
<keyword evidence="2" id="KW-1185">Reference proteome</keyword>
<protein>
    <submittedName>
        <fullName evidence="1">Uncharacterized protein</fullName>
    </submittedName>
</protein>
<dbReference type="InParanoid" id="A0A7N2N8Y7"/>
<proteinExistence type="predicted"/>
<dbReference type="EnsemblPlants" id="QL93p0049_0181:mrna">
    <property type="protein sequence ID" value="QL93p0049_0181:mrna"/>
    <property type="gene ID" value="QL93p0049_0181"/>
</dbReference>
<accession>A0A7N2N8Y7</accession>
<sequence>MQRLTISGAGQICACSIEMAFETSTTKYLFDNYCYLYISMYHFPNRIISLLQFGVGHCIGKIWPPKLCPTMCSLQASIQKP</sequence>
<organism evidence="1 2">
    <name type="scientific">Quercus lobata</name>
    <name type="common">Valley oak</name>
    <dbReference type="NCBI Taxonomy" id="97700"/>
    <lineage>
        <taxon>Eukaryota</taxon>
        <taxon>Viridiplantae</taxon>
        <taxon>Streptophyta</taxon>
        <taxon>Embryophyta</taxon>
        <taxon>Tracheophyta</taxon>
        <taxon>Spermatophyta</taxon>
        <taxon>Magnoliopsida</taxon>
        <taxon>eudicotyledons</taxon>
        <taxon>Gunneridae</taxon>
        <taxon>Pentapetalae</taxon>
        <taxon>rosids</taxon>
        <taxon>fabids</taxon>
        <taxon>Fagales</taxon>
        <taxon>Fagaceae</taxon>
        <taxon>Quercus</taxon>
    </lineage>
</organism>
<evidence type="ECO:0000313" key="2">
    <source>
        <dbReference type="Proteomes" id="UP000594261"/>
    </source>
</evidence>
<evidence type="ECO:0000313" key="1">
    <source>
        <dbReference type="EnsemblPlants" id="QL93p0049_0181:mrna"/>
    </source>
</evidence>
<dbReference type="Proteomes" id="UP000594261">
    <property type="component" value="Unassembled WGS sequence"/>
</dbReference>
<name>A0A7N2N8Y7_QUELO</name>
<dbReference type="Gramene" id="QL93p0049_0181:mrna">
    <property type="protein sequence ID" value="QL93p0049_0181:mrna"/>
    <property type="gene ID" value="QL93p0049_0181"/>
</dbReference>
<reference evidence="1" key="1">
    <citation type="submission" date="2021-01" db="UniProtKB">
        <authorList>
            <consortium name="EnsemblPlants"/>
        </authorList>
    </citation>
    <scope>IDENTIFICATION</scope>
</reference>